<feature type="chain" id="PRO_5014121522" evidence="2">
    <location>
        <begin position="22"/>
        <end position="92"/>
    </location>
</feature>
<dbReference type="Gene3D" id="2.40.50.40">
    <property type="match status" value="1"/>
</dbReference>
<dbReference type="InterPro" id="IPR039809">
    <property type="entry name" value="Chemokine_b/g/d"/>
</dbReference>
<evidence type="ECO:0000256" key="1">
    <source>
        <dbReference type="ARBA" id="ARBA00022514"/>
    </source>
</evidence>
<dbReference type="GO" id="GO:0006955">
    <property type="term" value="P:immune response"/>
    <property type="evidence" value="ECO:0007669"/>
    <property type="project" value="InterPro"/>
</dbReference>
<evidence type="ECO:0000259" key="3">
    <source>
        <dbReference type="SMART" id="SM00199"/>
    </source>
</evidence>
<dbReference type="Pfam" id="PF00048">
    <property type="entry name" value="IL8"/>
    <property type="match status" value="1"/>
</dbReference>
<dbReference type="GeneID" id="106525438"/>
<dbReference type="GO" id="GO:0008009">
    <property type="term" value="F:chemokine activity"/>
    <property type="evidence" value="ECO:0007669"/>
    <property type="project" value="InterPro"/>
</dbReference>
<reference evidence="5" key="1">
    <citation type="submission" date="2025-08" db="UniProtKB">
        <authorList>
            <consortium name="RefSeq"/>
        </authorList>
    </citation>
    <scope>IDENTIFICATION</scope>
</reference>
<gene>
    <name evidence="5" type="primary">LOC106525438</name>
</gene>
<evidence type="ECO:0000313" key="5">
    <source>
        <dbReference type="RefSeq" id="XP_013875140.1"/>
    </source>
</evidence>
<organism evidence="4 5">
    <name type="scientific">Austrofundulus limnaeus</name>
    <name type="common">Annual killifish</name>
    <dbReference type="NCBI Taxonomy" id="52670"/>
    <lineage>
        <taxon>Eukaryota</taxon>
        <taxon>Metazoa</taxon>
        <taxon>Chordata</taxon>
        <taxon>Craniata</taxon>
        <taxon>Vertebrata</taxon>
        <taxon>Euteleostomi</taxon>
        <taxon>Actinopterygii</taxon>
        <taxon>Neopterygii</taxon>
        <taxon>Teleostei</taxon>
        <taxon>Neoteleostei</taxon>
        <taxon>Acanthomorphata</taxon>
        <taxon>Ovalentaria</taxon>
        <taxon>Atherinomorphae</taxon>
        <taxon>Cyprinodontiformes</taxon>
        <taxon>Rivulidae</taxon>
        <taxon>Austrofundulus</taxon>
    </lineage>
</organism>
<feature type="signal peptide" evidence="2">
    <location>
        <begin position="1"/>
        <end position="21"/>
    </location>
</feature>
<evidence type="ECO:0000256" key="2">
    <source>
        <dbReference type="SAM" id="SignalP"/>
    </source>
</evidence>
<feature type="domain" description="Chemokine interleukin-8-like" evidence="3">
    <location>
        <begin position="24"/>
        <end position="86"/>
    </location>
</feature>
<dbReference type="AlphaFoldDB" id="A0A2I4C577"/>
<dbReference type="OrthoDB" id="8435317at2759"/>
<dbReference type="SMART" id="SM00199">
    <property type="entry name" value="SCY"/>
    <property type="match status" value="1"/>
</dbReference>
<dbReference type="SUPFAM" id="SSF54117">
    <property type="entry name" value="Interleukin 8-like chemokines"/>
    <property type="match status" value="1"/>
</dbReference>
<dbReference type="Proteomes" id="UP000192220">
    <property type="component" value="Unplaced"/>
</dbReference>
<protein>
    <submittedName>
        <fullName evidence="5">C-C motif chemokine 20</fullName>
    </submittedName>
</protein>
<dbReference type="GO" id="GO:0005615">
    <property type="term" value="C:extracellular space"/>
    <property type="evidence" value="ECO:0007669"/>
    <property type="project" value="UniProtKB-KW"/>
</dbReference>
<dbReference type="RefSeq" id="XP_013875140.1">
    <property type="nucleotide sequence ID" value="XM_014019686.1"/>
</dbReference>
<keyword evidence="2" id="KW-0732">Signal</keyword>
<accession>A0A2I4C577</accession>
<dbReference type="FunCoup" id="A0A2I4C577">
    <property type="interactions" value="392"/>
</dbReference>
<dbReference type="PANTHER" id="PTHR12015">
    <property type="entry name" value="SMALL INDUCIBLE CYTOKINE A"/>
    <property type="match status" value="1"/>
</dbReference>
<keyword evidence="4" id="KW-1185">Reference proteome</keyword>
<dbReference type="InParanoid" id="A0A2I4C577"/>
<dbReference type="PANTHER" id="PTHR12015:SF108">
    <property type="entry name" value="C-C MOTIF CHEMOKINE 20"/>
    <property type="match status" value="1"/>
</dbReference>
<dbReference type="InterPro" id="IPR001811">
    <property type="entry name" value="Chemokine_IL8-like_dom"/>
</dbReference>
<proteinExistence type="predicted"/>
<sequence length="92" mass="10144">MASRLAALLLLSLVCFQLAAAQVPVDCCLSVSVKRLVSKNLVSYTIQEAGKGCDISATVFINNKNMKLCVAHPDQDKWVQKLIRVLEKRAQQ</sequence>
<dbReference type="KEGG" id="alim:106525438"/>
<dbReference type="STRING" id="52670.A0A2I4C577"/>
<name>A0A2I4C577_AUSLI</name>
<dbReference type="InterPro" id="IPR036048">
    <property type="entry name" value="Interleukin_8-like_sf"/>
</dbReference>
<keyword evidence="1" id="KW-0202">Cytokine</keyword>
<evidence type="ECO:0000313" key="4">
    <source>
        <dbReference type="Proteomes" id="UP000192220"/>
    </source>
</evidence>